<organism evidence="3 4">
    <name type="scientific">Sulfidibacter corallicola</name>
    <dbReference type="NCBI Taxonomy" id="2818388"/>
    <lineage>
        <taxon>Bacteria</taxon>
        <taxon>Pseudomonadati</taxon>
        <taxon>Acidobacteriota</taxon>
        <taxon>Holophagae</taxon>
        <taxon>Acanthopleuribacterales</taxon>
        <taxon>Acanthopleuribacteraceae</taxon>
        <taxon>Sulfidibacter</taxon>
    </lineage>
</organism>
<dbReference type="RefSeq" id="WP_237379597.1">
    <property type="nucleotide sequence ID" value="NZ_CP071793.1"/>
</dbReference>
<dbReference type="PANTHER" id="PTHR43586:SF15">
    <property type="entry name" value="BLR3095 PROTEIN"/>
    <property type="match status" value="1"/>
</dbReference>
<dbReference type="InterPro" id="IPR015421">
    <property type="entry name" value="PyrdxlP-dep_Trfase_major"/>
</dbReference>
<dbReference type="Gene3D" id="3.40.640.10">
    <property type="entry name" value="Type I PLP-dependent aspartate aminotransferase-like (Major domain)"/>
    <property type="match status" value="1"/>
</dbReference>
<name>A0A8A4TJ68_SULCO</name>
<reference evidence="3" key="1">
    <citation type="submission" date="2021-03" db="EMBL/GenBank/DDBJ databases">
        <title>Acanthopleuribacteraceae sp. M133.</title>
        <authorList>
            <person name="Wang G."/>
        </authorList>
    </citation>
    <scope>NUCLEOTIDE SEQUENCE</scope>
    <source>
        <strain evidence="3">M133</strain>
    </source>
</reference>
<dbReference type="GO" id="GO:0008483">
    <property type="term" value="F:transaminase activity"/>
    <property type="evidence" value="ECO:0007669"/>
    <property type="project" value="UniProtKB-KW"/>
</dbReference>
<dbReference type="InterPro" id="IPR000192">
    <property type="entry name" value="Aminotrans_V_dom"/>
</dbReference>
<dbReference type="EMBL" id="CP071793">
    <property type="protein sequence ID" value="QTD49966.1"/>
    <property type="molecule type" value="Genomic_DNA"/>
</dbReference>
<keyword evidence="3" id="KW-0808">Transferase</keyword>
<proteinExistence type="predicted"/>
<dbReference type="Pfam" id="PF00266">
    <property type="entry name" value="Aminotran_5"/>
    <property type="match status" value="1"/>
</dbReference>
<evidence type="ECO:0000259" key="2">
    <source>
        <dbReference type="Pfam" id="PF00266"/>
    </source>
</evidence>
<evidence type="ECO:0000313" key="3">
    <source>
        <dbReference type="EMBL" id="QTD49966.1"/>
    </source>
</evidence>
<feature type="domain" description="Aminotransferase class V" evidence="2">
    <location>
        <begin position="58"/>
        <end position="231"/>
    </location>
</feature>
<dbReference type="Gene3D" id="3.90.1150.10">
    <property type="entry name" value="Aspartate Aminotransferase, domain 1"/>
    <property type="match status" value="1"/>
</dbReference>
<evidence type="ECO:0000313" key="4">
    <source>
        <dbReference type="Proteomes" id="UP000663929"/>
    </source>
</evidence>
<dbReference type="AlphaFoldDB" id="A0A8A4TJ68"/>
<dbReference type="InterPro" id="IPR015424">
    <property type="entry name" value="PyrdxlP-dep_Trfase"/>
</dbReference>
<dbReference type="SUPFAM" id="SSF53383">
    <property type="entry name" value="PLP-dependent transferases"/>
    <property type="match status" value="1"/>
</dbReference>
<gene>
    <name evidence="3" type="ORF">J3U87_30660</name>
</gene>
<keyword evidence="4" id="KW-1185">Reference proteome</keyword>
<dbReference type="PANTHER" id="PTHR43586">
    <property type="entry name" value="CYSTEINE DESULFURASE"/>
    <property type="match status" value="1"/>
</dbReference>
<keyword evidence="3" id="KW-0032">Aminotransferase</keyword>
<dbReference type="InterPro" id="IPR015422">
    <property type="entry name" value="PyrdxlP-dep_Trfase_small"/>
</dbReference>
<dbReference type="Proteomes" id="UP000663929">
    <property type="component" value="Chromosome"/>
</dbReference>
<protein>
    <submittedName>
        <fullName evidence="3">Aminotransferase class V-fold PLP-dependent enzyme</fullName>
    </submittedName>
</protein>
<keyword evidence="1" id="KW-0663">Pyridoxal phosphate</keyword>
<evidence type="ECO:0000256" key="1">
    <source>
        <dbReference type="ARBA" id="ARBA00022898"/>
    </source>
</evidence>
<accession>A0A8A4TJ68</accession>
<sequence length="384" mass="43212">MTQPSSPLSCDRTYFDIPQDITYYNCAYLSPMCHPVHEAGIAALNREARPWTIKPDDFYEDSEVVRGLFASLIGTESRNVALIPSVSYGINVAAQVIEPGQGRRILLLDEQFPSNVYPWREAVKRTGAHIVHVPRPQNGDWTRAILDHLDERVAVASMPHCHWTDGSLVDLELVSDRCRELGIPLVLDVTQSLGAMPLNLDRIRPAFLVAAGYKWLLGPYSTAYLYADPRYQDGPQLDPNWMTRKDSRNFAELVNYRDELEPGALRYDVGQRSKFILLPMAIAAFRQIMSWGVANIGQALGAYNRELREGARSLGFETLPDKYAAPHLMGLRHPEGIPVELVRAFQERQIVVSVRGNAIRVAPHLYNDAEDRRRFLETAASCLG</sequence>
<dbReference type="KEGG" id="scor:J3U87_30660"/>